<evidence type="ECO:0000313" key="3">
    <source>
        <dbReference type="Proteomes" id="UP001652741"/>
    </source>
</evidence>
<organism evidence="3 4">
    <name type="scientific">Salmo salar</name>
    <name type="common">Atlantic salmon</name>
    <dbReference type="NCBI Taxonomy" id="8030"/>
    <lineage>
        <taxon>Eukaryota</taxon>
        <taxon>Metazoa</taxon>
        <taxon>Chordata</taxon>
        <taxon>Craniata</taxon>
        <taxon>Vertebrata</taxon>
        <taxon>Euteleostomi</taxon>
        <taxon>Actinopterygii</taxon>
        <taxon>Neopterygii</taxon>
        <taxon>Teleostei</taxon>
        <taxon>Protacanthopterygii</taxon>
        <taxon>Salmoniformes</taxon>
        <taxon>Salmonidae</taxon>
        <taxon>Salmoninae</taxon>
        <taxon>Salmo</taxon>
    </lineage>
</organism>
<sequence length="301" mass="33127">MEERIIFAVSSKPCLFDTTADSYRDINTKNAAWRQVSTIVGLPEEDWRRKWRGLRDRYQRERRTEKEKRSGSAASGQQPWCFCHILSFLDPFIVPWATSGNFTARPSTTSSTSVVPTGASRPSMSPTTATIASTAAARPSTMSTSSTSITTIGAARPSTMSTSSTSMTTIGAARSSTMSTSSTSITTIGAARPSTMSTSSTSMTTIGAAMEDDEMEEAPLDLGPPEIIMNLTEVTTEDLVEQDVAVETNRERNEEEQRHTRRHRRFQIHSTHFSRGSSKPSRGMQPNLMLTGRRMKRPSLP</sequence>
<feature type="domain" description="MADF" evidence="2">
    <location>
        <begin position="4"/>
        <end position="94"/>
    </location>
</feature>
<proteinExistence type="predicted"/>
<reference evidence="4" key="1">
    <citation type="submission" date="2025-08" db="UniProtKB">
        <authorList>
            <consortium name="RefSeq"/>
        </authorList>
    </citation>
    <scope>IDENTIFICATION</scope>
</reference>
<feature type="compositionally biased region" description="Basic and acidic residues" evidence="1">
    <location>
        <begin position="248"/>
        <end position="258"/>
    </location>
</feature>
<evidence type="ECO:0000259" key="2">
    <source>
        <dbReference type="PROSITE" id="PS51029"/>
    </source>
</evidence>
<dbReference type="Pfam" id="PF10545">
    <property type="entry name" value="MADF_DNA_bdg"/>
    <property type="match status" value="1"/>
</dbReference>
<dbReference type="PROSITE" id="PS51029">
    <property type="entry name" value="MADF"/>
    <property type="match status" value="1"/>
</dbReference>
<feature type="region of interest" description="Disordered" evidence="1">
    <location>
        <begin position="104"/>
        <end position="127"/>
    </location>
</feature>
<feature type="region of interest" description="Disordered" evidence="1">
    <location>
        <begin position="172"/>
        <end position="201"/>
    </location>
</feature>
<protein>
    <submittedName>
        <fullName evidence="4">Cell wall integrity and stress response component 2</fullName>
    </submittedName>
</protein>
<feature type="compositionally biased region" description="Polar residues" evidence="1">
    <location>
        <begin position="268"/>
        <end position="280"/>
    </location>
</feature>
<evidence type="ECO:0000313" key="4">
    <source>
        <dbReference type="RefSeq" id="XP_045571967.1"/>
    </source>
</evidence>
<feature type="region of interest" description="Disordered" evidence="1">
    <location>
        <begin position="247"/>
        <end position="301"/>
    </location>
</feature>
<gene>
    <name evidence="4" type="primary">LOC123741806</name>
</gene>
<dbReference type="SMART" id="SM00595">
    <property type="entry name" value="MADF"/>
    <property type="match status" value="1"/>
</dbReference>
<dbReference type="PANTHER" id="PTHR12243">
    <property type="entry name" value="MADF DOMAIN TRANSCRIPTION FACTOR"/>
    <property type="match status" value="1"/>
</dbReference>
<dbReference type="GeneID" id="123741806"/>
<keyword evidence="3" id="KW-1185">Reference proteome</keyword>
<name>A0ABM3ELN5_SALSA</name>
<dbReference type="InterPro" id="IPR039353">
    <property type="entry name" value="TF_Adf1"/>
</dbReference>
<dbReference type="RefSeq" id="XP_045571967.1">
    <property type="nucleotide sequence ID" value="XM_045716011.1"/>
</dbReference>
<dbReference type="InterPro" id="IPR006578">
    <property type="entry name" value="MADF-dom"/>
</dbReference>
<feature type="compositionally biased region" description="Low complexity" evidence="1">
    <location>
        <begin position="106"/>
        <end position="127"/>
    </location>
</feature>
<accession>A0ABM3ELN5</accession>
<dbReference type="PANTHER" id="PTHR12243:SF48">
    <property type="entry name" value="MADF DOMAIN-CONTAINING PROTEIN"/>
    <property type="match status" value="1"/>
</dbReference>
<evidence type="ECO:0000256" key="1">
    <source>
        <dbReference type="SAM" id="MobiDB-lite"/>
    </source>
</evidence>
<dbReference type="Proteomes" id="UP001652741">
    <property type="component" value="Chromosome ssa03"/>
</dbReference>